<accession>A0A1F5F6X4</accession>
<evidence type="ECO:0000256" key="4">
    <source>
        <dbReference type="ARBA" id="ARBA00023004"/>
    </source>
</evidence>
<dbReference type="CDD" id="cd00730">
    <property type="entry name" value="rubredoxin"/>
    <property type="match status" value="1"/>
</dbReference>
<dbReference type="Pfam" id="PF00301">
    <property type="entry name" value="Rubredoxin"/>
    <property type="match status" value="1"/>
</dbReference>
<dbReference type="InterPro" id="IPR024935">
    <property type="entry name" value="Rubredoxin_dom"/>
</dbReference>
<feature type="non-terminal residue" evidence="8">
    <location>
        <position position="38"/>
    </location>
</feature>
<dbReference type="GO" id="GO:0005506">
    <property type="term" value="F:iron ion binding"/>
    <property type="evidence" value="ECO:0007669"/>
    <property type="project" value="UniProtKB-UniRule"/>
</dbReference>
<dbReference type="EMBL" id="MFAF01000074">
    <property type="protein sequence ID" value="OGD75387.1"/>
    <property type="molecule type" value="Genomic_DNA"/>
</dbReference>
<evidence type="ECO:0000256" key="1">
    <source>
        <dbReference type="ARBA" id="ARBA00022448"/>
    </source>
</evidence>
<keyword evidence="4 5" id="KW-0408">Iron</keyword>
<evidence type="ECO:0000259" key="7">
    <source>
        <dbReference type="PROSITE" id="PS50903"/>
    </source>
</evidence>
<dbReference type="PROSITE" id="PS50903">
    <property type="entry name" value="RUBREDOXIN_LIKE"/>
    <property type="match status" value="1"/>
</dbReference>
<keyword evidence="3 5" id="KW-0249">Electron transport</keyword>
<dbReference type="Gene3D" id="2.20.28.10">
    <property type="match status" value="1"/>
</dbReference>
<dbReference type="PANTHER" id="PTHR47627:SF1">
    <property type="entry name" value="RUBREDOXIN-1-RELATED"/>
    <property type="match status" value="1"/>
</dbReference>
<dbReference type="SUPFAM" id="SSF57802">
    <property type="entry name" value="Rubredoxin-like"/>
    <property type="match status" value="1"/>
</dbReference>
<evidence type="ECO:0000313" key="9">
    <source>
        <dbReference type="Proteomes" id="UP000177187"/>
    </source>
</evidence>
<dbReference type="InterPro" id="IPR050526">
    <property type="entry name" value="Rubredoxin_ET"/>
</dbReference>
<dbReference type="STRING" id="1817816.A2Y64_01005"/>
<evidence type="ECO:0000256" key="6">
    <source>
        <dbReference type="SAM" id="MobiDB-lite"/>
    </source>
</evidence>
<keyword evidence="1" id="KW-0813">Transport</keyword>
<dbReference type="GO" id="GO:0009055">
    <property type="term" value="F:electron transfer activity"/>
    <property type="evidence" value="ECO:0007669"/>
    <property type="project" value="TreeGrafter"/>
</dbReference>
<evidence type="ECO:0000313" key="8">
    <source>
        <dbReference type="EMBL" id="OGD75387.1"/>
    </source>
</evidence>
<comment type="cofactor">
    <cofactor evidence="5">
        <name>Fe(3+)</name>
        <dbReference type="ChEBI" id="CHEBI:29034"/>
    </cofactor>
</comment>
<keyword evidence="2 5" id="KW-0479">Metal-binding</keyword>
<feature type="domain" description="Rubredoxin-like" evidence="7">
    <location>
        <begin position="1"/>
        <end position="37"/>
    </location>
</feature>
<evidence type="ECO:0000256" key="5">
    <source>
        <dbReference type="RuleBase" id="RU003820"/>
    </source>
</evidence>
<sequence>MEKYECTVCGYVYNPRRGDPAGDVEPGTNFDDLPDDWI</sequence>
<name>A0A1F5F6X4_9BACT</name>
<dbReference type="PANTHER" id="PTHR47627">
    <property type="entry name" value="RUBREDOXIN"/>
    <property type="match status" value="1"/>
</dbReference>
<dbReference type="GO" id="GO:0043448">
    <property type="term" value="P:alkane catabolic process"/>
    <property type="evidence" value="ECO:0007669"/>
    <property type="project" value="TreeGrafter"/>
</dbReference>
<gene>
    <name evidence="8" type="ORF">A2Y64_01005</name>
</gene>
<organism evidence="8 9">
    <name type="scientific">Candidatus Coatesbacteria bacterium RBG_13_66_14</name>
    <dbReference type="NCBI Taxonomy" id="1817816"/>
    <lineage>
        <taxon>Bacteria</taxon>
        <taxon>Candidatus Coatesiibacteriota</taxon>
    </lineage>
</organism>
<proteinExistence type="inferred from homology"/>
<protein>
    <recommendedName>
        <fullName evidence="5">Rubredoxin</fullName>
    </recommendedName>
</protein>
<dbReference type="AlphaFoldDB" id="A0A1F5F6X4"/>
<comment type="caution">
    <text evidence="8">The sequence shown here is derived from an EMBL/GenBank/DDBJ whole genome shotgun (WGS) entry which is preliminary data.</text>
</comment>
<reference evidence="8 9" key="1">
    <citation type="journal article" date="2016" name="Nat. Commun.">
        <title>Thousands of microbial genomes shed light on interconnected biogeochemical processes in an aquifer system.</title>
        <authorList>
            <person name="Anantharaman K."/>
            <person name="Brown C.T."/>
            <person name="Hug L.A."/>
            <person name="Sharon I."/>
            <person name="Castelle C.J."/>
            <person name="Probst A.J."/>
            <person name="Thomas B.C."/>
            <person name="Singh A."/>
            <person name="Wilkins M.J."/>
            <person name="Karaoz U."/>
            <person name="Brodie E.L."/>
            <person name="Williams K.H."/>
            <person name="Hubbard S.S."/>
            <person name="Banfield J.F."/>
        </authorList>
    </citation>
    <scope>NUCLEOTIDE SEQUENCE [LARGE SCALE GENOMIC DNA]</scope>
</reference>
<evidence type="ECO:0000256" key="3">
    <source>
        <dbReference type="ARBA" id="ARBA00022982"/>
    </source>
</evidence>
<dbReference type="Proteomes" id="UP000177187">
    <property type="component" value="Unassembled WGS sequence"/>
</dbReference>
<comment type="similarity">
    <text evidence="5">Belongs to the rubredoxin family.</text>
</comment>
<evidence type="ECO:0000256" key="2">
    <source>
        <dbReference type="ARBA" id="ARBA00022723"/>
    </source>
</evidence>
<dbReference type="InterPro" id="IPR024934">
    <property type="entry name" value="Rubredoxin-like_dom"/>
</dbReference>
<feature type="region of interest" description="Disordered" evidence="6">
    <location>
        <begin position="16"/>
        <end position="38"/>
    </location>
</feature>
<dbReference type="PRINTS" id="PR00163">
    <property type="entry name" value="RUBREDOXIN"/>
</dbReference>